<keyword evidence="1" id="KW-0479">Metal-binding</keyword>
<dbReference type="GO" id="GO:0046872">
    <property type="term" value="F:metal ion binding"/>
    <property type="evidence" value="ECO:0007669"/>
    <property type="project" value="UniProtKB-KW"/>
</dbReference>
<accession>A0A5K8A4V1</accession>
<organism evidence="2 3">
    <name type="scientific">Desulfosarcina ovata subsp. ovata</name>
    <dbReference type="NCBI Taxonomy" id="2752305"/>
    <lineage>
        <taxon>Bacteria</taxon>
        <taxon>Pseudomonadati</taxon>
        <taxon>Thermodesulfobacteriota</taxon>
        <taxon>Desulfobacteria</taxon>
        <taxon>Desulfobacterales</taxon>
        <taxon>Desulfosarcinaceae</taxon>
        <taxon>Desulfosarcina</taxon>
    </lineage>
</organism>
<dbReference type="RefSeq" id="WP_155309017.1">
    <property type="nucleotide sequence ID" value="NZ_AP021879.1"/>
</dbReference>
<dbReference type="PANTHER" id="PTHR42658">
    <property type="entry name" value="HYDROLASE TATD"/>
    <property type="match status" value="1"/>
</dbReference>
<evidence type="ECO:0000256" key="1">
    <source>
        <dbReference type="PIRNR" id="PIRNR005295"/>
    </source>
</evidence>
<evidence type="ECO:0000313" key="3">
    <source>
        <dbReference type="Proteomes" id="UP000422108"/>
    </source>
</evidence>
<dbReference type="Gene3D" id="3.20.20.140">
    <property type="entry name" value="Metal-dependent hydrolases"/>
    <property type="match status" value="1"/>
</dbReference>
<dbReference type="AlphaFoldDB" id="A0A5K8A4V1"/>
<dbReference type="InterPro" id="IPR012022">
    <property type="entry name" value="UCP005295"/>
</dbReference>
<dbReference type="InterPro" id="IPR001130">
    <property type="entry name" value="TatD-like"/>
</dbReference>
<dbReference type="PIRSF" id="PIRSF005295">
    <property type="entry name" value="UCP005295_TatD"/>
    <property type="match status" value="1"/>
</dbReference>
<dbReference type="InterPro" id="IPR032466">
    <property type="entry name" value="Metal_Hydrolase"/>
</dbReference>
<protein>
    <submittedName>
        <fullName evidence="2">Metal-dependent hydrolase</fullName>
    </submittedName>
</protein>
<dbReference type="Pfam" id="PF01026">
    <property type="entry name" value="TatD_DNase"/>
    <property type="match status" value="1"/>
</dbReference>
<keyword evidence="1 2" id="KW-0378">Hydrolase</keyword>
<dbReference type="GO" id="GO:0016788">
    <property type="term" value="F:hydrolase activity, acting on ester bonds"/>
    <property type="evidence" value="ECO:0007669"/>
    <property type="project" value="UniProtKB-UniRule"/>
</dbReference>
<keyword evidence="3" id="KW-1185">Reference proteome</keyword>
<dbReference type="SUPFAM" id="SSF51556">
    <property type="entry name" value="Metallo-dependent hydrolases"/>
    <property type="match status" value="1"/>
</dbReference>
<dbReference type="Proteomes" id="UP000422108">
    <property type="component" value="Chromosome"/>
</dbReference>
<sequence>MFVIEPHIHMIARTTADYERMARMHTVACCEPSFWAGYDRTSPEAFYDYFTHITTFEPTRAAQYNIDHYCWICMNPKEAEDVAFSREVIAFIPEFLEKPNALGVGEIGLNLNTPNEMTVFEEQVEVALKHDVLIWIHTPHLKDKLKGTRMMVDYLTGHGGIDPEKVCFDHCEEHTLKMVRDAGFWASMTIYPITKNSPGRVVDAIEIYGLEKMMVDASGDWGPSDPGTLHDAIFEMRRRGHDIRNVETVFYNNPCFFLGQSDKFKQKPTVPRQEAWAV</sequence>
<dbReference type="EMBL" id="AP021879">
    <property type="protein sequence ID" value="BBO87572.1"/>
    <property type="molecule type" value="Genomic_DNA"/>
</dbReference>
<reference evidence="2 3" key="1">
    <citation type="submission" date="2019-11" db="EMBL/GenBank/DDBJ databases">
        <title>Comparative genomics of hydrocarbon-degrading Desulfosarcina strains.</title>
        <authorList>
            <person name="Watanabe M."/>
            <person name="Kojima H."/>
            <person name="Fukui M."/>
        </authorList>
    </citation>
    <scope>NUCLEOTIDE SEQUENCE [LARGE SCALE GENOMIC DNA]</scope>
    <source>
        <strain evidence="3">oXyS1</strain>
    </source>
</reference>
<name>A0A5K8A4V1_9BACT</name>
<dbReference type="PANTHER" id="PTHR42658:SF1">
    <property type="entry name" value="HYDROLASE TATD"/>
    <property type="match status" value="1"/>
</dbReference>
<proteinExistence type="inferred from homology"/>
<evidence type="ECO:0000313" key="2">
    <source>
        <dbReference type="EMBL" id="BBO87572.1"/>
    </source>
</evidence>
<comment type="similarity">
    <text evidence="1">Belongs to the metallo-dependent hydrolases superfamily.</text>
</comment>
<gene>
    <name evidence="2" type="ORF">DSCOOX_07520</name>
</gene>